<dbReference type="AlphaFoldDB" id="G4QH92"/>
<organism evidence="1 2">
    <name type="scientific">Glaciecola nitratireducens (strain JCM 12485 / KCTC 12276 / FR1064)</name>
    <dbReference type="NCBI Taxonomy" id="1085623"/>
    <lineage>
        <taxon>Bacteria</taxon>
        <taxon>Pseudomonadati</taxon>
        <taxon>Pseudomonadota</taxon>
        <taxon>Gammaproteobacteria</taxon>
        <taxon>Alteromonadales</taxon>
        <taxon>Alteromonadaceae</taxon>
        <taxon>Brumicola</taxon>
    </lineage>
</organism>
<evidence type="ECO:0000313" key="2">
    <source>
        <dbReference type="Proteomes" id="UP000009282"/>
    </source>
</evidence>
<proteinExistence type="predicted"/>
<dbReference type="EMBL" id="CP003060">
    <property type="protein sequence ID" value="AEP29723.1"/>
    <property type="molecule type" value="Genomic_DNA"/>
</dbReference>
<protein>
    <submittedName>
        <fullName evidence="1">Uncharacterized protein</fullName>
    </submittedName>
</protein>
<dbReference type="Proteomes" id="UP000009282">
    <property type="component" value="Chromosome"/>
</dbReference>
<evidence type="ECO:0000313" key="1">
    <source>
        <dbReference type="EMBL" id="AEP29723.1"/>
    </source>
</evidence>
<reference evidence="1 2" key="1">
    <citation type="journal article" date="2011" name="J. Bacteriol.">
        <title>Complete genome sequence of seawater bacterium Glaciecola nitratireducens FR1064T.</title>
        <authorList>
            <person name="Bian F."/>
            <person name="Qin Q.L."/>
            <person name="Xie B.B."/>
            <person name="Shu Y.L."/>
            <person name="Zhang X.Y."/>
            <person name="Yu Y."/>
            <person name="Chen B."/>
            <person name="Chen X.L."/>
            <person name="Zhou B.C."/>
            <person name="Zhang Y.Z."/>
        </authorList>
    </citation>
    <scope>NUCLEOTIDE SEQUENCE [LARGE SCALE GENOMIC DNA]</scope>
    <source>
        <strain evidence="2">JCM 12485 / KCTC 12276 / FR1064</strain>
    </source>
</reference>
<dbReference type="HOGENOM" id="CLU_3252179_0_0_6"/>
<accession>G4QH92</accession>
<keyword evidence="2" id="KW-1185">Reference proteome</keyword>
<dbReference type="STRING" id="1085623.GNIT_1606"/>
<name>G4QH92_GLANF</name>
<gene>
    <name evidence="1" type="ordered locus">GNIT_1606</name>
</gene>
<sequence length="42" mass="5080">MYSDVRSGHACLKHNFAFKDKYPQEQIDNKWWADYDAAPDMW</sequence>
<dbReference type="KEGG" id="gni:GNIT_1606"/>